<proteinExistence type="predicted"/>
<evidence type="ECO:0000313" key="2">
    <source>
        <dbReference type="EMBL" id="KUG15539.1"/>
    </source>
</evidence>
<gene>
    <name evidence="2" type="ORF">ASZ90_014784</name>
</gene>
<sequence length="62" mass="6951">MDPWWFHPAAERFIRGDDVQAPRAGSRAHGLPTGERVEHMQPERTLPGSSNQGVSDALHPHR</sequence>
<dbReference type="EMBL" id="LNQE01001550">
    <property type="protein sequence ID" value="KUG15539.1"/>
    <property type="molecule type" value="Genomic_DNA"/>
</dbReference>
<accession>A0A0W8F549</accession>
<dbReference type="AlphaFoldDB" id="A0A0W8F549"/>
<protein>
    <submittedName>
        <fullName evidence="2">Uncharacterized protein</fullName>
    </submittedName>
</protein>
<comment type="caution">
    <text evidence="2">The sequence shown here is derived from an EMBL/GenBank/DDBJ whole genome shotgun (WGS) entry which is preliminary data.</text>
</comment>
<reference evidence="2" key="1">
    <citation type="journal article" date="2015" name="Proc. Natl. Acad. Sci. U.S.A.">
        <title>Networks of energetic and metabolic interactions define dynamics in microbial communities.</title>
        <authorList>
            <person name="Embree M."/>
            <person name="Liu J.K."/>
            <person name="Al-Bassam M.M."/>
            <person name="Zengler K."/>
        </authorList>
    </citation>
    <scope>NUCLEOTIDE SEQUENCE</scope>
</reference>
<feature type="region of interest" description="Disordered" evidence="1">
    <location>
        <begin position="16"/>
        <end position="62"/>
    </location>
</feature>
<organism evidence="2">
    <name type="scientific">hydrocarbon metagenome</name>
    <dbReference type="NCBI Taxonomy" id="938273"/>
    <lineage>
        <taxon>unclassified sequences</taxon>
        <taxon>metagenomes</taxon>
        <taxon>ecological metagenomes</taxon>
    </lineage>
</organism>
<name>A0A0W8F549_9ZZZZ</name>
<evidence type="ECO:0000256" key="1">
    <source>
        <dbReference type="SAM" id="MobiDB-lite"/>
    </source>
</evidence>